<dbReference type="GO" id="GO:0071013">
    <property type="term" value="C:catalytic step 2 spliceosome"/>
    <property type="evidence" value="ECO:0007669"/>
    <property type="project" value="TreeGrafter"/>
</dbReference>
<dbReference type="EMBL" id="JAPZBO010000001">
    <property type="protein sequence ID" value="KAJ5330484.1"/>
    <property type="molecule type" value="Genomic_DNA"/>
</dbReference>
<feature type="compositionally biased region" description="Basic and acidic residues" evidence="8">
    <location>
        <begin position="68"/>
        <end position="83"/>
    </location>
</feature>
<proteinExistence type="inferred from homology"/>
<evidence type="ECO:0000256" key="3">
    <source>
        <dbReference type="ARBA" id="ARBA00022664"/>
    </source>
</evidence>
<reference evidence="10" key="2">
    <citation type="journal article" date="2023" name="IMA Fungus">
        <title>Comparative genomic study of the Penicillium genus elucidates a diverse pangenome and 15 lateral gene transfer events.</title>
        <authorList>
            <person name="Petersen C."/>
            <person name="Sorensen T."/>
            <person name="Nielsen M.R."/>
            <person name="Sondergaard T.E."/>
            <person name="Sorensen J.L."/>
            <person name="Fitzpatrick D.A."/>
            <person name="Frisvad J.C."/>
            <person name="Nielsen K.L."/>
        </authorList>
    </citation>
    <scope>NUCLEOTIDE SEQUENCE</scope>
    <source>
        <strain evidence="10">IBT 21472</strain>
    </source>
</reference>
<dbReference type="PANTHER" id="PTHR12707">
    <property type="entry name" value="PINN"/>
    <property type="match status" value="1"/>
</dbReference>
<organism evidence="10 11">
    <name type="scientific">Penicillium atrosanguineum</name>
    <dbReference type="NCBI Taxonomy" id="1132637"/>
    <lineage>
        <taxon>Eukaryota</taxon>
        <taxon>Fungi</taxon>
        <taxon>Dikarya</taxon>
        <taxon>Ascomycota</taxon>
        <taxon>Pezizomycotina</taxon>
        <taxon>Eurotiomycetes</taxon>
        <taxon>Eurotiomycetidae</taxon>
        <taxon>Eurotiales</taxon>
        <taxon>Aspergillaceae</taxon>
        <taxon>Penicillium</taxon>
    </lineage>
</organism>
<feature type="compositionally biased region" description="Basic and acidic residues" evidence="8">
    <location>
        <begin position="210"/>
        <end position="222"/>
    </location>
</feature>
<dbReference type="GO" id="GO:0008380">
    <property type="term" value="P:RNA splicing"/>
    <property type="evidence" value="ECO:0007669"/>
    <property type="project" value="UniProtKB-KW"/>
</dbReference>
<evidence type="ECO:0000313" key="11">
    <source>
        <dbReference type="Proteomes" id="UP001147746"/>
    </source>
</evidence>
<evidence type="ECO:0000256" key="6">
    <source>
        <dbReference type="ARBA" id="ARBA00023187"/>
    </source>
</evidence>
<protein>
    <recommendedName>
        <fullName evidence="9">Pinin/SDK/MemA protein domain-containing protein</fullName>
    </recommendedName>
</protein>
<comment type="similarity">
    <text evidence="2">Belongs to the pinin family.</text>
</comment>
<gene>
    <name evidence="10" type="ORF">N7476_000267</name>
</gene>
<feature type="region of interest" description="Disordered" evidence="8">
    <location>
        <begin position="1"/>
        <end position="151"/>
    </location>
</feature>
<keyword evidence="7" id="KW-0539">Nucleus</keyword>
<feature type="region of interest" description="Disordered" evidence="8">
    <location>
        <begin position="210"/>
        <end position="315"/>
    </location>
</feature>
<feature type="compositionally biased region" description="Basic and acidic residues" evidence="8">
    <location>
        <begin position="107"/>
        <end position="130"/>
    </location>
</feature>
<keyword evidence="6" id="KW-0508">mRNA splicing</keyword>
<feature type="compositionally biased region" description="Polar residues" evidence="8">
    <location>
        <begin position="47"/>
        <end position="62"/>
    </location>
</feature>
<evidence type="ECO:0000256" key="2">
    <source>
        <dbReference type="ARBA" id="ARBA00010386"/>
    </source>
</evidence>
<evidence type="ECO:0000256" key="5">
    <source>
        <dbReference type="ARBA" id="ARBA00023163"/>
    </source>
</evidence>
<evidence type="ECO:0000256" key="7">
    <source>
        <dbReference type="ARBA" id="ARBA00023242"/>
    </source>
</evidence>
<dbReference type="Proteomes" id="UP001147746">
    <property type="component" value="Unassembled WGS sequence"/>
</dbReference>
<dbReference type="GO" id="GO:0006397">
    <property type="term" value="P:mRNA processing"/>
    <property type="evidence" value="ECO:0007669"/>
    <property type="project" value="UniProtKB-KW"/>
</dbReference>
<dbReference type="AlphaFoldDB" id="A0A9W9GS17"/>
<dbReference type="PANTHER" id="PTHR12707:SF0">
    <property type="entry name" value="PININ"/>
    <property type="match status" value="1"/>
</dbReference>
<accession>A0A9W9GS17</accession>
<feature type="compositionally biased region" description="Polar residues" evidence="8">
    <location>
        <begin position="228"/>
        <end position="247"/>
    </location>
</feature>
<keyword evidence="3" id="KW-0507">mRNA processing</keyword>
<feature type="compositionally biased region" description="Basic residues" evidence="8">
    <location>
        <begin position="131"/>
        <end position="144"/>
    </location>
</feature>
<sequence length="315" mass="35490">MSEGTLASAVAIPEQDSLRQSPELPAKRRKSSVTEHDPKRRRLSAQDDGSPQSQTRRLSSPAQEPEQPVEKRPTGRGREDERKRGQRLFGGLLGTLSQSSNPAAQKRRADIEKRQQDKLKSQDSEHDGQKQRHKDRRDAIRRKEKPFYEREAIQTRHSNLVAMAHFLKTKTEPALYYKPWQLRSGDEAVIQEQIEDAKATVTREVAEFEARYPPEAFVRQDLEPVSTEEPTQRNTSEQQPESNSEQPSAPEPQVESNHQETTEDTVGAQGNTEQDVEAMTEAPTNGADGAAQEQPDGHHDDGGEVVEDNEDTVIY</sequence>
<evidence type="ECO:0000256" key="8">
    <source>
        <dbReference type="SAM" id="MobiDB-lite"/>
    </source>
</evidence>
<feature type="domain" description="Pinin/SDK/MemA protein" evidence="9">
    <location>
        <begin position="79"/>
        <end position="195"/>
    </location>
</feature>
<comment type="subcellular location">
    <subcellularLocation>
        <location evidence="1">Nucleus</location>
    </subcellularLocation>
</comment>
<dbReference type="Pfam" id="PF04696">
    <property type="entry name" value="Pinin_SDK_memA"/>
    <property type="match status" value="1"/>
</dbReference>
<evidence type="ECO:0000256" key="4">
    <source>
        <dbReference type="ARBA" id="ARBA00023015"/>
    </source>
</evidence>
<keyword evidence="11" id="KW-1185">Reference proteome</keyword>
<keyword evidence="5" id="KW-0804">Transcription</keyword>
<name>A0A9W9GS17_9EURO</name>
<feature type="compositionally biased region" description="Acidic residues" evidence="8">
    <location>
        <begin position="303"/>
        <end position="315"/>
    </location>
</feature>
<evidence type="ECO:0000256" key="1">
    <source>
        <dbReference type="ARBA" id="ARBA00004123"/>
    </source>
</evidence>
<reference evidence="10" key="1">
    <citation type="submission" date="2022-12" db="EMBL/GenBank/DDBJ databases">
        <authorList>
            <person name="Petersen C."/>
        </authorList>
    </citation>
    <scope>NUCLEOTIDE SEQUENCE</scope>
    <source>
        <strain evidence="10">IBT 21472</strain>
    </source>
</reference>
<dbReference type="InterPro" id="IPR006786">
    <property type="entry name" value="Pinin_SDK_MemA"/>
</dbReference>
<comment type="caution">
    <text evidence="10">The sequence shown here is derived from an EMBL/GenBank/DDBJ whole genome shotgun (WGS) entry which is preliminary data.</text>
</comment>
<keyword evidence="4" id="KW-0805">Transcription regulation</keyword>
<dbReference type="InterPro" id="IPR039853">
    <property type="entry name" value="Pinin"/>
</dbReference>
<evidence type="ECO:0000313" key="10">
    <source>
        <dbReference type="EMBL" id="KAJ5330484.1"/>
    </source>
</evidence>
<evidence type="ECO:0000259" key="9">
    <source>
        <dbReference type="Pfam" id="PF04696"/>
    </source>
</evidence>